<accession>A0A7Y9LRM6</accession>
<dbReference type="InterPro" id="IPR000623">
    <property type="entry name" value="Shikimate_kinase/TSH1"/>
</dbReference>
<comment type="caution">
    <text evidence="11">Lacks conserved residue(s) required for the propagation of feature annotation.</text>
</comment>
<dbReference type="GO" id="GO:0009423">
    <property type="term" value="P:chorismate biosynthetic process"/>
    <property type="evidence" value="ECO:0007669"/>
    <property type="project" value="UniProtKB-UniRule"/>
</dbReference>
<dbReference type="HAMAP" id="MF_00109">
    <property type="entry name" value="Shikimate_kinase"/>
    <property type="match status" value="1"/>
</dbReference>
<dbReference type="PROSITE" id="PS01128">
    <property type="entry name" value="SHIKIMATE_KINASE"/>
    <property type="match status" value="1"/>
</dbReference>
<dbReference type="GO" id="GO:0004765">
    <property type="term" value="F:shikimate kinase activity"/>
    <property type="evidence" value="ECO:0007669"/>
    <property type="project" value="UniProtKB-UniRule"/>
</dbReference>
<reference evidence="12 13" key="1">
    <citation type="submission" date="2020-07" db="EMBL/GenBank/DDBJ databases">
        <title>Sequencing the genomes of 1000 actinobacteria strains.</title>
        <authorList>
            <person name="Klenk H.-P."/>
        </authorList>
    </citation>
    <scope>NUCLEOTIDE SEQUENCE [LARGE SCALE GENOMIC DNA]</scope>
    <source>
        <strain evidence="12 13">DSM 102047</strain>
    </source>
</reference>
<dbReference type="GO" id="GO:0005829">
    <property type="term" value="C:cytosol"/>
    <property type="evidence" value="ECO:0007669"/>
    <property type="project" value="TreeGrafter"/>
</dbReference>
<evidence type="ECO:0000256" key="11">
    <source>
        <dbReference type="HAMAP-Rule" id="MF_00109"/>
    </source>
</evidence>
<keyword evidence="8 11" id="KW-0067">ATP-binding</keyword>
<evidence type="ECO:0000256" key="7">
    <source>
        <dbReference type="ARBA" id="ARBA00022777"/>
    </source>
</evidence>
<comment type="subunit">
    <text evidence="11">Monomer.</text>
</comment>
<evidence type="ECO:0000256" key="5">
    <source>
        <dbReference type="ARBA" id="ARBA00022679"/>
    </source>
</evidence>
<feature type="binding site" evidence="11">
    <location>
        <begin position="18"/>
        <end position="23"/>
    </location>
    <ligand>
        <name>ATP</name>
        <dbReference type="ChEBI" id="CHEBI:30616"/>
    </ligand>
</feature>
<keyword evidence="13" id="KW-1185">Reference proteome</keyword>
<comment type="catalytic activity">
    <reaction evidence="10 11">
        <text>shikimate + ATP = 3-phosphoshikimate + ADP + H(+)</text>
        <dbReference type="Rhea" id="RHEA:13121"/>
        <dbReference type="ChEBI" id="CHEBI:15378"/>
        <dbReference type="ChEBI" id="CHEBI:30616"/>
        <dbReference type="ChEBI" id="CHEBI:36208"/>
        <dbReference type="ChEBI" id="CHEBI:145989"/>
        <dbReference type="ChEBI" id="CHEBI:456216"/>
        <dbReference type="EC" id="2.7.1.71"/>
    </reaction>
</comment>
<protein>
    <recommendedName>
        <fullName evidence="3 11">Shikimate kinase</fullName>
        <shortName evidence="11">SK</shortName>
        <ecNumber evidence="3 11">2.7.1.71</ecNumber>
    </recommendedName>
</protein>
<evidence type="ECO:0000313" key="13">
    <source>
        <dbReference type="Proteomes" id="UP000521748"/>
    </source>
</evidence>
<keyword evidence="11" id="KW-0460">Magnesium</keyword>
<sequence>MSNTAQPSRTVVLIGPMAVGKTTLGAELAQLLGWEFVDSDQVVESQHGKISDIFASRGESWFRQLEARTIATLLRSEAPLVLSLGGGAVLDTGTQQLLVGRTVVYLNARPETVRARILRSSNRPLLAGEDPIARWQQLKNSREGVYQRLSDLTLDVSQGSARELAQSLLEQLDLRTNIHDGESQ</sequence>
<dbReference type="InterPro" id="IPR023000">
    <property type="entry name" value="Shikimate_kinase_CS"/>
</dbReference>
<evidence type="ECO:0000256" key="8">
    <source>
        <dbReference type="ARBA" id="ARBA00022840"/>
    </source>
</evidence>
<dbReference type="GO" id="GO:0009073">
    <property type="term" value="P:aromatic amino acid family biosynthetic process"/>
    <property type="evidence" value="ECO:0007669"/>
    <property type="project" value="UniProtKB-KW"/>
</dbReference>
<evidence type="ECO:0000313" key="12">
    <source>
        <dbReference type="EMBL" id="NYE94331.1"/>
    </source>
</evidence>
<dbReference type="InterPro" id="IPR027417">
    <property type="entry name" value="P-loop_NTPase"/>
</dbReference>
<feature type="binding site" evidence="11">
    <location>
        <position position="22"/>
    </location>
    <ligand>
        <name>Mg(2+)</name>
        <dbReference type="ChEBI" id="CHEBI:18420"/>
    </ligand>
</feature>
<comment type="cofactor">
    <cofactor evidence="11">
        <name>Mg(2+)</name>
        <dbReference type="ChEBI" id="CHEBI:18420"/>
    </cofactor>
    <text evidence="11">Binds 1 Mg(2+) ion per subunit.</text>
</comment>
<dbReference type="EMBL" id="JACBYQ010000001">
    <property type="protein sequence ID" value="NYE94331.1"/>
    <property type="molecule type" value="Genomic_DNA"/>
</dbReference>
<keyword evidence="11" id="KW-0479">Metal-binding</keyword>
<dbReference type="CDD" id="cd00464">
    <property type="entry name" value="SK"/>
    <property type="match status" value="1"/>
</dbReference>
<dbReference type="GO" id="GO:0008652">
    <property type="term" value="P:amino acid biosynthetic process"/>
    <property type="evidence" value="ECO:0007669"/>
    <property type="project" value="UniProtKB-KW"/>
</dbReference>
<name>A0A7Y9LRM6_9MICC</name>
<evidence type="ECO:0000256" key="3">
    <source>
        <dbReference type="ARBA" id="ARBA00012154"/>
    </source>
</evidence>
<organism evidence="12 13">
    <name type="scientific">Psychromicrobium silvestre</name>
    <dbReference type="NCBI Taxonomy" id="1645614"/>
    <lineage>
        <taxon>Bacteria</taxon>
        <taxon>Bacillati</taxon>
        <taxon>Actinomycetota</taxon>
        <taxon>Actinomycetes</taxon>
        <taxon>Micrococcales</taxon>
        <taxon>Micrococcaceae</taxon>
        <taxon>Psychromicrobium</taxon>
    </lineage>
</organism>
<comment type="pathway">
    <text evidence="1 11">Metabolic intermediate biosynthesis; chorismate biosynthesis; chorismate from D-erythrose 4-phosphate and phosphoenolpyruvate: step 5/7.</text>
</comment>
<comment type="caution">
    <text evidence="12">The sequence shown here is derived from an EMBL/GenBank/DDBJ whole genome shotgun (WGS) entry which is preliminary data.</text>
</comment>
<keyword evidence="7 11" id="KW-0418">Kinase</keyword>
<dbReference type="RefSeq" id="WP_343046229.1">
    <property type="nucleotide sequence ID" value="NZ_JACBYQ010000001.1"/>
</dbReference>
<feature type="binding site" evidence="11">
    <location>
        <position position="63"/>
    </location>
    <ligand>
        <name>substrate</name>
    </ligand>
</feature>
<dbReference type="Proteomes" id="UP000521748">
    <property type="component" value="Unassembled WGS sequence"/>
</dbReference>
<dbReference type="Pfam" id="PF01202">
    <property type="entry name" value="SKI"/>
    <property type="match status" value="1"/>
</dbReference>
<keyword evidence="9 11" id="KW-0057">Aromatic amino acid biosynthesis</keyword>
<dbReference type="UniPathway" id="UPA00053">
    <property type="reaction ID" value="UER00088"/>
</dbReference>
<feature type="binding site" evidence="11">
    <location>
        <position position="40"/>
    </location>
    <ligand>
        <name>substrate</name>
    </ligand>
</feature>
<dbReference type="GO" id="GO:0000287">
    <property type="term" value="F:magnesium ion binding"/>
    <property type="evidence" value="ECO:0007669"/>
    <property type="project" value="UniProtKB-UniRule"/>
</dbReference>
<comment type="similarity">
    <text evidence="2 11">Belongs to the shikimate kinase family.</text>
</comment>
<feature type="binding site" evidence="11">
    <location>
        <position position="142"/>
    </location>
    <ligand>
        <name>substrate</name>
    </ligand>
</feature>
<dbReference type="InterPro" id="IPR031322">
    <property type="entry name" value="Shikimate/glucono_kinase"/>
</dbReference>
<dbReference type="AlphaFoldDB" id="A0A7Y9LRM6"/>
<evidence type="ECO:0000256" key="4">
    <source>
        <dbReference type="ARBA" id="ARBA00022605"/>
    </source>
</evidence>
<feature type="binding site" evidence="11">
    <location>
        <position position="86"/>
    </location>
    <ligand>
        <name>substrate</name>
    </ligand>
</feature>
<dbReference type="PANTHER" id="PTHR21087:SF16">
    <property type="entry name" value="SHIKIMATE KINASE 1, CHLOROPLASTIC"/>
    <property type="match status" value="1"/>
</dbReference>
<comment type="subcellular location">
    <subcellularLocation>
        <location evidence="11">Cytoplasm</location>
    </subcellularLocation>
</comment>
<keyword evidence="5 11" id="KW-0808">Transferase</keyword>
<proteinExistence type="inferred from homology"/>
<feature type="binding site" evidence="11">
    <location>
        <position position="123"/>
    </location>
    <ligand>
        <name>ATP</name>
        <dbReference type="ChEBI" id="CHEBI:30616"/>
    </ligand>
</feature>
<gene>
    <name evidence="11" type="primary">aroK</name>
    <name evidence="12" type="ORF">FHU41_000552</name>
</gene>
<dbReference type="GO" id="GO:0005524">
    <property type="term" value="F:ATP binding"/>
    <property type="evidence" value="ECO:0007669"/>
    <property type="project" value="UniProtKB-UniRule"/>
</dbReference>
<keyword evidence="6 11" id="KW-0547">Nucleotide-binding</keyword>
<evidence type="ECO:0000256" key="9">
    <source>
        <dbReference type="ARBA" id="ARBA00023141"/>
    </source>
</evidence>
<dbReference type="SUPFAM" id="SSF52540">
    <property type="entry name" value="P-loop containing nucleoside triphosphate hydrolases"/>
    <property type="match status" value="1"/>
</dbReference>
<keyword evidence="11" id="KW-0963">Cytoplasm</keyword>
<dbReference type="EC" id="2.7.1.71" evidence="3 11"/>
<keyword evidence="4 11" id="KW-0028">Amino-acid biosynthesis</keyword>
<evidence type="ECO:0000256" key="2">
    <source>
        <dbReference type="ARBA" id="ARBA00006997"/>
    </source>
</evidence>
<evidence type="ECO:0000256" key="10">
    <source>
        <dbReference type="ARBA" id="ARBA00048567"/>
    </source>
</evidence>
<dbReference type="Gene3D" id="3.40.50.300">
    <property type="entry name" value="P-loop containing nucleotide triphosphate hydrolases"/>
    <property type="match status" value="1"/>
</dbReference>
<comment type="function">
    <text evidence="11">Catalyzes the specific phosphorylation of the 3-hydroxyl group of shikimic acid using ATP as a cosubstrate.</text>
</comment>
<evidence type="ECO:0000256" key="1">
    <source>
        <dbReference type="ARBA" id="ARBA00004842"/>
    </source>
</evidence>
<evidence type="ECO:0000256" key="6">
    <source>
        <dbReference type="ARBA" id="ARBA00022741"/>
    </source>
</evidence>
<dbReference type="PRINTS" id="PR01100">
    <property type="entry name" value="SHIKIMTKNASE"/>
</dbReference>
<dbReference type="PANTHER" id="PTHR21087">
    <property type="entry name" value="SHIKIMATE KINASE"/>
    <property type="match status" value="1"/>
</dbReference>